<evidence type="ECO:0000313" key="7">
    <source>
        <dbReference type="Proteomes" id="UP000007093"/>
    </source>
</evidence>
<dbReference type="GO" id="GO:0000976">
    <property type="term" value="F:transcription cis-regulatory region binding"/>
    <property type="evidence" value="ECO:0007669"/>
    <property type="project" value="TreeGrafter"/>
</dbReference>
<organism evidence="6 7">
    <name type="scientific">Acidaminococcus intestini (strain RyC-MR95)</name>
    <dbReference type="NCBI Taxonomy" id="568816"/>
    <lineage>
        <taxon>Bacteria</taxon>
        <taxon>Bacillati</taxon>
        <taxon>Bacillota</taxon>
        <taxon>Negativicutes</taxon>
        <taxon>Acidaminococcales</taxon>
        <taxon>Acidaminococcaceae</taxon>
        <taxon>Acidaminococcus</taxon>
    </lineage>
</organism>
<dbReference type="Pfam" id="PF03466">
    <property type="entry name" value="LysR_substrate"/>
    <property type="match status" value="1"/>
</dbReference>
<sequence length="314" mass="35677">MDTDSEMFLLAAEELNFTRAAKRAYVTQQCLSAHIKKLEIRMGAPLFERVPYMALTPAGKVLYRSLRRIELIERSCRENIEAIREGTQGEVTLGMNAGRVQFFLPRLYEAYHRKFPHVTLKVVIDDVKNQARRLLDGKIDFLVGVNCPVDRDLVFTPLKEEKVFFLATDSYLKAHAKSPGAYPKTLRTGIIDMKEYDTLPLVQNAEASTLVTVVERYEKKRNLVQDTLVRVSDSNAQIRLCGTGLVGMYLAESLVEMARFHGAETAGNPLRILAIKELTETLRLDLVTHREADQPLYIRQLEVMIRDVFASDKG</sequence>
<evidence type="ECO:0000256" key="1">
    <source>
        <dbReference type="ARBA" id="ARBA00009437"/>
    </source>
</evidence>
<evidence type="ECO:0000256" key="3">
    <source>
        <dbReference type="ARBA" id="ARBA00023125"/>
    </source>
</evidence>
<dbReference type="AlphaFoldDB" id="G4Q7V3"/>
<dbReference type="CDD" id="cd05466">
    <property type="entry name" value="PBP2_LTTR_substrate"/>
    <property type="match status" value="1"/>
</dbReference>
<dbReference type="EMBL" id="CP003058">
    <property type="protein sequence ID" value="AEQ23623.1"/>
    <property type="molecule type" value="Genomic_DNA"/>
</dbReference>
<comment type="similarity">
    <text evidence="1">Belongs to the LysR transcriptional regulatory family.</text>
</comment>
<dbReference type="PANTHER" id="PTHR30126">
    <property type="entry name" value="HTH-TYPE TRANSCRIPTIONAL REGULATOR"/>
    <property type="match status" value="1"/>
</dbReference>
<dbReference type="eggNOG" id="COG0583">
    <property type="taxonomic scope" value="Bacteria"/>
</dbReference>
<dbReference type="KEGG" id="ain:Acin_2431"/>
<name>G4Q7V3_ACIIR</name>
<dbReference type="GO" id="GO:0003700">
    <property type="term" value="F:DNA-binding transcription factor activity"/>
    <property type="evidence" value="ECO:0007669"/>
    <property type="project" value="InterPro"/>
</dbReference>
<dbReference type="SUPFAM" id="SSF46785">
    <property type="entry name" value="Winged helix' DNA-binding domain"/>
    <property type="match status" value="1"/>
</dbReference>
<dbReference type="Proteomes" id="UP000007093">
    <property type="component" value="Chromosome"/>
</dbReference>
<dbReference type="InterPro" id="IPR005119">
    <property type="entry name" value="LysR_subst-bd"/>
</dbReference>
<dbReference type="InterPro" id="IPR036390">
    <property type="entry name" value="WH_DNA-bd_sf"/>
</dbReference>
<protein>
    <submittedName>
        <fullName evidence="6">Transcriptional regulator</fullName>
    </submittedName>
</protein>
<gene>
    <name evidence="6" type="ordered locus">Acin_2431</name>
</gene>
<dbReference type="SUPFAM" id="SSF53850">
    <property type="entry name" value="Periplasmic binding protein-like II"/>
    <property type="match status" value="1"/>
</dbReference>
<dbReference type="GeneID" id="92879598"/>
<reference evidence="6 7" key="1">
    <citation type="journal article" date="2011" name="J. Bacteriol.">
        <title>Complete genome sequence of Acidaminococcus intestini RYC-MR95, a Gram-negative bacterium from the phylum Firmicutes.</title>
        <authorList>
            <person name="D'Auria G."/>
            <person name="Galan J.C."/>
            <person name="Rodriguez-Alcayna M."/>
            <person name="Moya A."/>
            <person name="Baquero F."/>
            <person name="Latorre A."/>
        </authorList>
    </citation>
    <scope>NUCLEOTIDE SEQUENCE [LARGE SCALE GENOMIC DNA]</scope>
    <source>
        <strain evidence="6 7">RyC-MR95</strain>
    </source>
</reference>
<proteinExistence type="inferred from homology"/>
<dbReference type="Gene3D" id="3.40.190.290">
    <property type="match status" value="1"/>
</dbReference>
<dbReference type="HOGENOM" id="CLU_039613_6_2_9"/>
<dbReference type="InParanoid" id="G4Q7V3"/>
<dbReference type="PRINTS" id="PR00039">
    <property type="entry name" value="HTHLYSR"/>
</dbReference>
<dbReference type="InterPro" id="IPR036388">
    <property type="entry name" value="WH-like_DNA-bd_sf"/>
</dbReference>
<dbReference type="Gene3D" id="1.10.10.10">
    <property type="entry name" value="Winged helix-like DNA-binding domain superfamily/Winged helix DNA-binding domain"/>
    <property type="match status" value="1"/>
</dbReference>
<dbReference type="PROSITE" id="PS50931">
    <property type="entry name" value="HTH_LYSR"/>
    <property type="match status" value="1"/>
</dbReference>
<keyword evidence="4" id="KW-0804">Transcription</keyword>
<keyword evidence="3" id="KW-0238">DNA-binding</keyword>
<dbReference type="InterPro" id="IPR000847">
    <property type="entry name" value="LysR_HTH_N"/>
</dbReference>
<dbReference type="STRING" id="568816.Acin_2431"/>
<dbReference type="PATRIC" id="fig|568816.4.peg.2359"/>
<dbReference type="Pfam" id="PF00126">
    <property type="entry name" value="HTH_1"/>
    <property type="match status" value="1"/>
</dbReference>
<evidence type="ECO:0000259" key="5">
    <source>
        <dbReference type="PROSITE" id="PS50931"/>
    </source>
</evidence>
<evidence type="ECO:0000313" key="6">
    <source>
        <dbReference type="EMBL" id="AEQ23623.1"/>
    </source>
</evidence>
<dbReference type="RefSeq" id="WP_014129182.1">
    <property type="nucleotide sequence ID" value="NC_016077.1"/>
</dbReference>
<evidence type="ECO:0000256" key="2">
    <source>
        <dbReference type="ARBA" id="ARBA00023015"/>
    </source>
</evidence>
<dbReference type="PANTHER" id="PTHR30126:SF40">
    <property type="entry name" value="HTH-TYPE TRANSCRIPTIONAL REGULATOR GLTR"/>
    <property type="match status" value="1"/>
</dbReference>
<feature type="domain" description="HTH lysR-type" evidence="5">
    <location>
        <begin position="1"/>
        <end position="56"/>
    </location>
</feature>
<keyword evidence="2" id="KW-0805">Transcription regulation</keyword>
<accession>G4Q7V3</accession>
<evidence type="ECO:0000256" key="4">
    <source>
        <dbReference type="ARBA" id="ARBA00023163"/>
    </source>
</evidence>
<keyword evidence="7" id="KW-1185">Reference proteome</keyword>